<dbReference type="EMBL" id="QEAQ01000083">
    <property type="protein sequence ID" value="TPX56166.1"/>
    <property type="molecule type" value="Genomic_DNA"/>
</dbReference>
<name>A0A507DXB6_9FUNG</name>
<keyword evidence="1" id="KW-0812">Transmembrane</keyword>
<keyword evidence="3" id="KW-1185">Reference proteome</keyword>
<evidence type="ECO:0000256" key="1">
    <source>
        <dbReference type="SAM" id="Phobius"/>
    </source>
</evidence>
<accession>A0A507DXB6</accession>
<feature type="transmembrane region" description="Helical" evidence="1">
    <location>
        <begin position="110"/>
        <end position="128"/>
    </location>
</feature>
<keyword evidence="1" id="KW-0472">Membrane</keyword>
<proteinExistence type="predicted"/>
<dbReference type="Proteomes" id="UP000318582">
    <property type="component" value="Unassembled WGS sequence"/>
</dbReference>
<evidence type="ECO:0000313" key="2">
    <source>
        <dbReference type="EMBL" id="TPX56166.1"/>
    </source>
</evidence>
<gene>
    <name evidence="2" type="ORF">PhCBS80983_g04742</name>
</gene>
<comment type="caution">
    <text evidence="2">The sequence shown here is derived from an EMBL/GenBank/DDBJ whole genome shotgun (WGS) entry which is preliminary data.</text>
</comment>
<feature type="transmembrane region" description="Helical" evidence="1">
    <location>
        <begin position="195"/>
        <end position="218"/>
    </location>
</feature>
<organism evidence="2 3">
    <name type="scientific">Powellomyces hirtus</name>
    <dbReference type="NCBI Taxonomy" id="109895"/>
    <lineage>
        <taxon>Eukaryota</taxon>
        <taxon>Fungi</taxon>
        <taxon>Fungi incertae sedis</taxon>
        <taxon>Chytridiomycota</taxon>
        <taxon>Chytridiomycota incertae sedis</taxon>
        <taxon>Chytridiomycetes</taxon>
        <taxon>Spizellomycetales</taxon>
        <taxon>Powellomycetaceae</taxon>
        <taxon>Powellomyces</taxon>
    </lineage>
</organism>
<feature type="transmembrane region" description="Helical" evidence="1">
    <location>
        <begin position="140"/>
        <end position="158"/>
    </location>
</feature>
<sequence>MSTVNSPPPPLPPNAMDDESFYRHDLDPRSSALDLEDWMQKWTVVTSTQTRIYRAIALHAGIVILSLAMALGVGINGKATHNGESLCFLRHRPSLSSVLDGESSACSKPIVEACFSIFFAILLCAYNVRSLIVYKPRDRRVMLAEVAVSGALCALMIWNSAWVARSKDITCDDLYTKNRVHDCGNEFKNTYHKSLGGLVFGIVMGFFSAILWGVSAFIEWKAYKSQDSI</sequence>
<keyword evidence="1" id="KW-1133">Transmembrane helix</keyword>
<evidence type="ECO:0000313" key="3">
    <source>
        <dbReference type="Proteomes" id="UP000318582"/>
    </source>
</evidence>
<reference evidence="2 3" key="1">
    <citation type="journal article" date="2019" name="Sci. Rep.">
        <title>Comparative genomics of chytrid fungi reveal insights into the obligate biotrophic and pathogenic lifestyle of Synchytrium endobioticum.</title>
        <authorList>
            <person name="van de Vossenberg B.T.L.H."/>
            <person name="Warris S."/>
            <person name="Nguyen H.D.T."/>
            <person name="van Gent-Pelzer M.P.E."/>
            <person name="Joly D.L."/>
            <person name="van de Geest H.C."/>
            <person name="Bonants P.J.M."/>
            <person name="Smith D.S."/>
            <person name="Levesque C.A."/>
            <person name="van der Lee T.A.J."/>
        </authorList>
    </citation>
    <scope>NUCLEOTIDE SEQUENCE [LARGE SCALE GENOMIC DNA]</scope>
    <source>
        <strain evidence="2 3">CBS 809.83</strain>
    </source>
</reference>
<dbReference type="AlphaFoldDB" id="A0A507DXB6"/>
<protein>
    <recommendedName>
        <fullName evidence="4">MARVEL domain-containing protein</fullName>
    </recommendedName>
</protein>
<feature type="transmembrane region" description="Helical" evidence="1">
    <location>
        <begin position="56"/>
        <end position="75"/>
    </location>
</feature>
<evidence type="ECO:0008006" key="4">
    <source>
        <dbReference type="Google" id="ProtNLM"/>
    </source>
</evidence>